<dbReference type="Pfam" id="PF01180">
    <property type="entry name" value="DHO_dh"/>
    <property type="match status" value="1"/>
</dbReference>
<dbReference type="EMBL" id="PFGP01000035">
    <property type="protein sequence ID" value="PIW66701.1"/>
    <property type="molecule type" value="Genomic_DNA"/>
</dbReference>
<dbReference type="UniPathway" id="UPA00070"/>
<feature type="binding site" evidence="9">
    <location>
        <position position="191"/>
    </location>
    <ligand>
        <name>FMN</name>
        <dbReference type="ChEBI" id="CHEBI:58210"/>
    </ligand>
</feature>
<dbReference type="Proteomes" id="UP000231267">
    <property type="component" value="Unassembled WGS sequence"/>
</dbReference>
<dbReference type="InterPro" id="IPR050074">
    <property type="entry name" value="DHO_dehydrogenase"/>
</dbReference>
<dbReference type="PIRSF" id="PIRSF000164">
    <property type="entry name" value="DHO_oxidase"/>
    <property type="match status" value="1"/>
</dbReference>
<reference evidence="11 12" key="1">
    <citation type="submission" date="2017-09" db="EMBL/GenBank/DDBJ databases">
        <title>Depth-based differentiation of microbial function through sediment-hosted aquifers and enrichment of novel symbionts in the deep terrestrial subsurface.</title>
        <authorList>
            <person name="Probst A.J."/>
            <person name="Ladd B."/>
            <person name="Jarett J.K."/>
            <person name="Geller-Mcgrath D.E."/>
            <person name="Sieber C.M."/>
            <person name="Emerson J.B."/>
            <person name="Anantharaman K."/>
            <person name="Thomas B.C."/>
            <person name="Malmstrom R."/>
            <person name="Stieglmeier M."/>
            <person name="Klingl A."/>
            <person name="Woyke T."/>
            <person name="Ryan C.M."/>
            <person name="Banfield J.F."/>
        </authorList>
    </citation>
    <scope>NUCLEOTIDE SEQUENCE [LARGE SCALE GENOMIC DNA]</scope>
    <source>
        <strain evidence="11">CG12_big_fil_rev_8_21_14_0_65_43_15</strain>
    </source>
</reference>
<keyword evidence="5 9" id="KW-0285">Flavoprotein</keyword>
<evidence type="ECO:0000256" key="2">
    <source>
        <dbReference type="ARBA" id="ARBA00004725"/>
    </source>
</evidence>
<dbReference type="InterPro" id="IPR005720">
    <property type="entry name" value="Dihydroorotate_DH_cat"/>
</dbReference>
<dbReference type="GO" id="GO:0044205">
    <property type="term" value="P:'de novo' UMP biosynthetic process"/>
    <property type="evidence" value="ECO:0007669"/>
    <property type="project" value="UniProtKB-UniRule"/>
</dbReference>
<dbReference type="FunFam" id="3.20.20.70:FF:000027">
    <property type="entry name" value="Dihydropyrimidine dehydrogenase [NADP(+)]"/>
    <property type="match status" value="1"/>
</dbReference>
<comment type="similarity">
    <text evidence="3 9">Belongs to the dihydroorotate dehydrogenase family. Type 1 subfamily.</text>
</comment>
<dbReference type="HAMAP" id="MF_00224">
    <property type="entry name" value="DHO_dh_type1"/>
    <property type="match status" value="1"/>
</dbReference>
<feature type="binding site" evidence="9">
    <location>
        <position position="22"/>
    </location>
    <ligand>
        <name>FMN</name>
        <dbReference type="ChEBI" id="CHEBI:58210"/>
    </ligand>
</feature>
<evidence type="ECO:0000313" key="12">
    <source>
        <dbReference type="Proteomes" id="UP000231267"/>
    </source>
</evidence>
<feature type="binding site" evidence="9">
    <location>
        <begin position="243"/>
        <end position="244"/>
    </location>
    <ligand>
        <name>FMN</name>
        <dbReference type="ChEBI" id="CHEBI:58210"/>
    </ligand>
</feature>
<dbReference type="GO" id="GO:0004152">
    <property type="term" value="F:dihydroorotate dehydrogenase activity"/>
    <property type="evidence" value="ECO:0007669"/>
    <property type="project" value="UniProtKB-UniRule"/>
</dbReference>
<evidence type="ECO:0000256" key="9">
    <source>
        <dbReference type="HAMAP-Rule" id="MF_00224"/>
    </source>
</evidence>
<sequence length="303" mass="32362">MGIDLNVKIGKLKLKNPVMVASGTFGYAEEFKDFFDVKNLGAIVTKTITLNPRPGNPMPRTCETAAGMLNSIGLENPGLDVFIKENLPKLKDIGVPIVVSIASEKNPAEFIELASRLDKIDEVCALELNISCPNLKNKLISQDARATYSVVNAVRKMMDKTIITKLSPNVTDITEIAKVAQDAGSDAISLVNTFLGMAIDADTKKSKLANITGGLSGPAIKPIALRMVYEAASAVKIPVIGIGGIITALDAIEFIIAGAQAVQVGTANFINPRSAQDIIDGLTKYLKENKINRLEDLKGSLKI</sequence>
<evidence type="ECO:0000259" key="10">
    <source>
        <dbReference type="Pfam" id="PF01180"/>
    </source>
</evidence>
<dbReference type="InterPro" id="IPR013785">
    <property type="entry name" value="Aldolase_TIM"/>
</dbReference>
<dbReference type="SUPFAM" id="SSF51395">
    <property type="entry name" value="FMN-linked oxidoreductases"/>
    <property type="match status" value="1"/>
</dbReference>
<feature type="binding site" evidence="9">
    <location>
        <begin position="192"/>
        <end position="193"/>
    </location>
    <ligand>
        <name>substrate</name>
    </ligand>
</feature>
<comment type="function">
    <text evidence="9">Catalyzes the conversion of dihydroorotate to orotate.</text>
</comment>
<feature type="binding site" evidence="9">
    <location>
        <position position="46"/>
    </location>
    <ligand>
        <name>substrate</name>
    </ligand>
</feature>
<keyword evidence="7 9" id="KW-0665">Pyrimidine biosynthesis</keyword>
<feature type="binding site" evidence="9">
    <location>
        <position position="129"/>
    </location>
    <ligand>
        <name>substrate</name>
    </ligand>
</feature>
<comment type="subcellular location">
    <subcellularLocation>
        <location evidence="1 9">Cytoplasm</location>
    </subcellularLocation>
</comment>
<dbReference type="PROSITE" id="PS00912">
    <property type="entry name" value="DHODEHASE_2"/>
    <property type="match status" value="1"/>
</dbReference>
<comment type="caution">
    <text evidence="9">Lacks conserved residue(s) required for the propagation of feature annotation.</text>
</comment>
<dbReference type="InterPro" id="IPR049622">
    <property type="entry name" value="Dihydroorotate_DH_I"/>
</dbReference>
<dbReference type="Gene3D" id="3.20.20.70">
    <property type="entry name" value="Aldolase class I"/>
    <property type="match status" value="1"/>
</dbReference>
<comment type="cofactor">
    <cofactor evidence="9">
        <name>FMN</name>
        <dbReference type="ChEBI" id="CHEBI:58210"/>
    </cofactor>
    <text evidence="9">Binds 1 FMN per subunit.</text>
</comment>
<dbReference type="NCBIfam" id="TIGR01037">
    <property type="entry name" value="pyrD_sub1_fam"/>
    <property type="match status" value="1"/>
</dbReference>
<dbReference type="PROSITE" id="PS00911">
    <property type="entry name" value="DHODEHASE_1"/>
    <property type="match status" value="1"/>
</dbReference>
<comment type="pathway">
    <text evidence="2 9">Pyrimidine metabolism; UMP biosynthesis via de novo pathway.</text>
</comment>
<evidence type="ECO:0000256" key="6">
    <source>
        <dbReference type="ARBA" id="ARBA00022643"/>
    </source>
</evidence>
<evidence type="ECO:0000313" key="11">
    <source>
        <dbReference type="EMBL" id="PIW66701.1"/>
    </source>
</evidence>
<feature type="active site" description="Nucleophile" evidence="9">
    <location>
        <position position="132"/>
    </location>
</feature>
<dbReference type="GO" id="GO:0005737">
    <property type="term" value="C:cytoplasm"/>
    <property type="evidence" value="ECO:0007669"/>
    <property type="project" value="UniProtKB-SubCell"/>
</dbReference>
<protein>
    <recommendedName>
        <fullName evidence="9">Dihydroorotate dehydrogenase</fullName>
        <shortName evidence="9">DHOD</shortName>
        <shortName evidence="9">DHODase</shortName>
        <shortName evidence="9">DHOdehase</shortName>
        <ecNumber evidence="9">1.3.-.-</ecNumber>
    </recommendedName>
</protein>
<evidence type="ECO:0000256" key="7">
    <source>
        <dbReference type="ARBA" id="ARBA00022975"/>
    </source>
</evidence>
<comment type="catalytic activity">
    <reaction evidence="9">
        <text>(S)-dihydroorotate + A = orotate + AH2</text>
        <dbReference type="Rhea" id="RHEA:18073"/>
        <dbReference type="ChEBI" id="CHEBI:13193"/>
        <dbReference type="ChEBI" id="CHEBI:17499"/>
        <dbReference type="ChEBI" id="CHEBI:30839"/>
        <dbReference type="ChEBI" id="CHEBI:30864"/>
    </reaction>
</comment>
<dbReference type="NCBIfam" id="NF005574">
    <property type="entry name" value="PRK07259.1"/>
    <property type="match status" value="1"/>
</dbReference>
<dbReference type="PANTHER" id="PTHR48109:SF1">
    <property type="entry name" value="DIHYDROOROTATE DEHYDROGENASE (FUMARATE)"/>
    <property type="match status" value="1"/>
</dbReference>
<dbReference type="InterPro" id="IPR012135">
    <property type="entry name" value="Dihydroorotate_DH_1_2"/>
</dbReference>
<dbReference type="GO" id="GO:0006207">
    <property type="term" value="P:'de novo' pyrimidine nucleobase biosynthetic process"/>
    <property type="evidence" value="ECO:0007669"/>
    <property type="project" value="InterPro"/>
</dbReference>
<feature type="binding site" evidence="9">
    <location>
        <begin position="265"/>
        <end position="266"/>
    </location>
    <ligand>
        <name>FMN</name>
        <dbReference type="ChEBI" id="CHEBI:58210"/>
    </ligand>
</feature>
<organism evidence="11 12">
    <name type="scientific">Candidatus Taenaricola geysiri</name>
    <dbReference type="NCBI Taxonomy" id="1974752"/>
    <lineage>
        <taxon>Bacteria</taxon>
        <taxon>Pseudomonadati</taxon>
        <taxon>Candidatus Omnitrophota</taxon>
        <taxon>Candidatus Taenaricola</taxon>
    </lineage>
</organism>
<keyword evidence="6 9" id="KW-0288">FMN</keyword>
<gene>
    <name evidence="9" type="primary">pyrD</name>
    <name evidence="11" type="ORF">COW11_02075</name>
</gene>
<evidence type="ECO:0000256" key="3">
    <source>
        <dbReference type="ARBA" id="ARBA00008008"/>
    </source>
</evidence>
<dbReference type="InterPro" id="IPR033888">
    <property type="entry name" value="DHOD_1B"/>
</dbReference>
<evidence type="ECO:0000256" key="4">
    <source>
        <dbReference type="ARBA" id="ARBA00022490"/>
    </source>
</evidence>
<feature type="binding site" evidence="9">
    <location>
        <begin position="70"/>
        <end position="74"/>
    </location>
    <ligand>
        <name>substrate</name>
    </ligand>
</feature>
<dbReference type="PANTHER" id="PTHR48109">
    <property type="entry name" value="DIHYDROOROTATE DEHYDROGENASE (QUINONE), MITOCHONDRIAL-RELATED"/>
    <property type="match status" value="1"/>
</dbReference>
<dbReference type="InterPro" id="IPR001295">
    <property type="entry name" value="Dihydroorotate_DH_CS"/>
</dbReference>
<proteinExistence type="inferred from homology"/>
<feature type="binding site" evidence="9">
    <location>
        <begin position="46"/>
        <end position="47"/>
    </location>
    <ligand>
        <name>FMN</name>
        <dbReference type="ChEBI" id="CHEBI:58210"/>
    </ligand>
</feature>
<dbReference type="CDD" id="cd04740">
    <property type="entry name" value="DHOD_1B_like"/>
    <property type="match status" value="1"/>
</dbReference>
<keyword evidence="8 9" id="KW-0560">Oxidoreductase</keyword>
<keyword evidence="4 9" id="KW-0963">Cytoplasm</keyword>
<feature type="binding site" evidence="9">
    <location>
        <position position="217"/>
    </location>
    <ligand>
        <name>FMN</name>
        <dbReference type="ChEBI" id="CHEBI:58210"/>
    </ligand>
</feature>
<feature type="binding site" evidence="9">
    <location>
        <position position="165"/>
    </location>
    <ligand>
        <name>FMN</name>
        <dbReference type="ChEBI" id="CHEBI:58210"/>
    </ligand>
</feature>
<feature type="domain" description="Dihydroorotate dehydrogenase catalytic" evidence="10">
    <location>
        <begin position="5"/>
        <end position="286"/>
    </location>
</feature>
<name>A0A2J0LFS6_9BACT</name>
<dbReference type="AlphaFoldDB" id="A0A2J0LFS6"/>
<comment type="caution">
    <text evidence="11">The sequence shown here is derived from an EMBL/GenBank/DDBJ whole genome shotgun (WGS) entry which is preliminary data.</text>
</comment>
<dbReference type="InterPro" id="IPR024920">
    <property type="entry name" value="Dihydroorotate_DH_1"/>
</dbReference>
<evidence type="ECO:0000256" key="1">
    <source>
        <dbReference type="ARBA" id="ARBA00004496"/>
    </source>
</evidence>
<evidence type="ECO:0000256" key="8">
    <source>
        <dbReference type="ARBA" id="ARBA00023002"/>
    </source>
</evidence>
<feature type="binding site" evidence="9">
    <location>
        <position position="129"/>
    </location>
    <ligand>
        <name>FMN</name>
        <dbReference type="ChEBI" id="CHEBI:58210"/>
    </ligand>
</feature>
<evidence type="ECO:0000256" key="5">
    <source>
        <dbReference type="ARBA" id="ARBA00022630"/>
    </source>
</evidence>
<dbReference type="EC" id="1.3.-.-" evidence="9"/>
<accession>A0A2J0LFS6</accession>